<organism evidence="2 3">
    <name type="scientific">Rhizobium anhuiense</name>
    <dbReference type="NCBI Taxonomy" id="1184720"/>
    <lineage>
        <taxon>Bacteria</taxon>
        <taxon>Pseudomonadati</taxon>
        <taxon>Pseudomonadota</taxon>
        <taxon>Alphaproteobacteria</taxon>
        <taxon>Hyphomicrobiales</taxon>
        <taxon>Rhizobiaceae</taxon>
        <taxon>Rhizobium/Agrobacterium group</taxon>
        <taxon>Rhizobium</taxon>
    </lineage>
</organism>
<feature type="chain" id="PRO_5018555961" description="Lipoprotein" evidence="1">
    <location>
        <begin position="23"/>
        <end position="137"/>
    </location>
</feature>
<dbReference type="AlphaFoldDB" id="A0A3S0S2X9"/>
<name>A0A3S0S2X9_9HYPH</name>
<gene>
    <name evidence="2" type="ORF">EEQ99_24250</name>
</gene>
<comment type="caution">
    <text evidence="2">The sequence shown here is derived from an EMBL/GenBank/DDBJ whole genome shotgun (WGS) entry which is preliminary data.</text>
</comment>
<feature type="signal peptide" evidence="1">
    <location>
        <begin position="1"/>
        <end position="22"/>
    </location>
</feature>
<dbReference type="EMBL" id="RIBW01000013">
    <property type="protein sequence ID" value="RUL98587.1"/>
    <property type="molecule type" value="Genomic_DNA"/>
</dbReference>
<sequence>MTRLLKTIALLSLGALSGCVTMDSAKPAMEAMKGQPISVAIAKLGYPDSEMSIAGKKVYTWNNQDSGSYTVPTYNTATTYVNGQPIYSSVQGSRTTSYDYQCKFKVIASQGDIIENFEWNGDIGGCEAFAMRLQKKG</sequence>
<evidence type="ECO:0000313" key="3">
    <source>
        <dbReference type="Proteomes" id="UP000273611"/>
    </source>
</evidence>
<keyword evidence="1" id="KW-0732">Signal</keyword>
<evidence type="ECO:0008006" key="4">
    <source>
        <dbReference type="Google" id="ProtNLM"/>
    </source>
</evidence>
<evidence type="ECO:0000313" key="2">
    <source>
        <dbReference type="EMBL" id="RUL98587.1"/>
    </source>
</evidence>
<dbReference type="PROSITE" id="PS51257">
    <property type="entry name" value="PROKAR_LIPOPROTEIN"/>
    <property type="match status" value="1"/>
</dbReference>
<reference evidence="2 3" key="1">
    <citation type="journal article" date="2015" name="Int. J. Syst. Evol. Microbiol.">
        <title>Rhizobium anhuiense sp. nov., isolated from effective nodules of Vicia faba and Pisum sativum.</title>
        <authorList>
            <person name="Zhang Y.J."/>
            <person name="Zheng W.T."/>
            <person name="Everall I."/>
            <person name="Young J.P."/>
            <person name="Zhang X.X."/>
            <person name="Tian C.F."/>
            <person name="Sui X.H."/>
            <person name="Wang E.T."/>
            <person name="Chen W.X."/>
        </authorList>
    </citation>
    <scope>NUCLEOTIDE SEQUENCE [LARGE SCALE GENOMIC DNA]</scope>
    <source>
        <strain evidence="2 3">CCBAU 23252</strain>
    </source>
</reference>
<accession>A0A3S0S2X9</accession>
<proteinExistence type="predicted"/>
<protein>
    <recommendedName>
        <fullName evidence="4">Lipoprotein</fullName>
    </recommendedName>
</protein>
<evidence type="ECO:0000256" key="1">
    <source>
        <dbReference type="SAM" id="SignalP"/>
    </source>
</evidence>
<dbReference type="RefSeq" id="WP_127431208.1">
    <property type="nucleotide sequence ID" value="NZ_BMFI01000012.1"/>
</dbReference>
<dbReference type="Proteomes" id="UP000273611">
    <property type="component" value="Unassembled WGS sequence"/>
</dbReference>